<comment type="cofactor">
    <cofactor evidence="1">
        <name>Zn(2+)</name>
        <dbReference type="ChEBI" id="CHEBI:29105"/>
    </cofactor>
</comment>
<dbReference type="Pfam" id="PF00675">
    <property type="entry name" value="Peptidase_M16"/>
    <property type="match status" value="1"/>
</dbReference>
<keyword evidence="5" id="KW-0378">Hydrolase</keyword>
<gene>
    <name evidence="12" type="ORF">E4635_14410</name>
</gene>
<evidence type="ECO:0000256" key="4">
    <source>
        <dbReference type="ARBA" id="ARBA00022723"/>
    </source>
</evidence>
<dbReference type="InterPro" id="IPR050626">
    <property type="entry name" value="Peptidase_M16"/>
</dbReference>
<keyword evidence="7" id="KW-0482">Metalloprotease</keyword>
<feature type="signal peptide" evidence="9">
    <location>
        <begin position="1"/>
        <end position="19"/>
    </location>
</feature>
<comment type="caution">
    <text evidence="12">The sequence shown here is derived from an EMBL/GenBank/DDBJ whole genome shotgun (WGS) entry which is preliminary data.</text>
</comment>
<reference evidence="12 13" key="1">
    <citation type="submission" date="2019-04" db="EMBL/GenBank/DDBJ databases">
        <title>Flavobacterium sp. strain DS2-A Genome sequencing and assembly.</title>
        <authorList>
            <person name="Kim I."/>
        </authorList>
    </citation>
    <scope>NUCLEOTIDE SEQUENCE [LARGE SCALE GENOMIC DNA]</scope>
    <source>
        <strain evidence="12 13">DS2-A</strain>
    </source>
</reference>
<dbReference type="AlphaFoldDB" id="A0A4Z0L6N1"/>
<evidence type="ECO:0000256" key="6">
    <source>
        <dbReference type="ARBA" id="ARBA00022833"/>
    </source>
</evidence>
<keyword evidence="9" id="KW-0732">Signal</keyword>
<dbReference type="InterPro" id="IPR007863">
    <property type="entry name" value="Peptidase_M16_C"/>
</dbReference>
<evidence type="ECO:0000256" key="5">
    <source>
        <dbReference type="ARBA" id="ARBA00022801"/>
    </source>
</evidence>
<feature type="chain" id="PRO_5021215302" evidence="9">
    <location>
        <begin position="20"/>
        <end position="972"/>
    </location>
</feature>
<dbReference type="InterPro" id="IPR001431">
    <property type="entry name" value="Pept_M16_Zn_BS"/>
</dbReference>
<evidence type="ECO:0000256" key="9">
    <source>
        <dbReference type="SAM" id="SignalP"/>
    </source>
</evidence>
<evidence type="ECO:0000259" key="11">
    <source>
        <dbReference type="Pfam" id="PF05193"/>
    </source>
</evidence>
<feature type="domain" description="Peptidase M16 C-terminal" evidence="11">
    <location>
        <begin position="263"/>
        <end position="433"/>
    </location>
</feature>
<keyword evidence="13" id="KW-1185">Reference proteome</keyword>
<organism evidence="12 13">
    <name type="scientific">Flavobacterium humi</name>
    <dbReference type="NCBI Taxonomy" id="2562683"/>
    <lineage>
        <taxon>Bacteria</taxon>
        <taxon>Pseudomonadati</taxon>
        <taxon>Bacteroidota</taxon>
        <taxon>Flavobacteriia</taxon>
        <taxon>Flavobacteriales</taxon>
        <taxon>Flavobacteriaceae</taxon>
        <taxon>Flavobacterium</taxon>
    </lineage>
</organism>
<dbReference type="PANTHER" id="PTHR43690:SF17">
    <property type="entry name" value="PROTEIN YHJJ"/>
    <property type="match status" value="1"/>
</dbReference>
<dbReference type="InterPro" id="IPR011765">
    <property type="entry name" value="Pept_M16_N"/>
</dbReference>
<dbReference type="SUPFAM" id="SSF63411">
    <property type="entry name" value="LuxS/MPP-like metallohydrolase"/>
    <property type="match status" value="4"/>
</dbReference>
<name>A0A4Z0L6N1_9FLAO</name>
<sequence>MKKTILPLIALLGFTAVNAQTAITEKMKDSQGYTYETVKNDKTGVRVYTLKNGLKVYLAQNRDEPRIQTYIPVRTGSNNDPADNTGLAHYLEHMVFKGTSKIGTQDWPTEQKLIAQISDLYEQHKAETDPEKKKAIYKKIDEVSQEASKYSVANEYDKLISSLGAKGTNAHTSLNETVYKNNIPANELEKWMVVEKERFSELVLRLFHTELEAVYEEFNRSQDNDGRLVNYELMNALFPITPYGQQTTIGKSEHLKNPSMVAIHNYFNTYYVPNNMAVVLVGDLDFDKTIKMVDQYFGAFQYKELPMKKMVVEQPMTSIVRRDVKSPTAERLMMAWRTSGVGTKEALLADITSNILSNSGDVGLIDIDINQKQLALSAGSFASTFNDYGYHGLTLSTKEGQTLEEGEGLLLAEMAKIKKGDFDQWMIQAIINNMKLDRMKTFESADGLATTLYNTFIEKRSWEQVLSEINELSKITKEDVVKFANEFYKDNYVIIYKRKGVNDKLVRVSNPGITPIQLNRDAQSEFYKTFSKLTTTELAPVFVDFKKEIQTKKIKNTTVSFVKNNTNEIANLYYIFNMGSDHNKKLSLAIGMLDYLGTDQLSSEDVKKEFYKIGISYSVNAGNDLSYITLTGLESNLPKGIELLENLLKNVKPDQDVYNTRVSTILNSRANAKKRKENIVTALSNYAKYGKESRFRDILSEKELRDMKASELTDILKGLNQYQHQVFFYGNDLKPIEAALGKYHNLNADKAIPAPKKYEEPVTENKVYFANYDMVQAEMSRIAKGEKYNFNTVGTVNVFNSYFGSGLSSIVFQEIRESKSLAYSANATYRTAPEKDLSDYMQVSIGTQANKLPQAVDALSVLLNDMPKIEKQFNNAKDSSLKQIASSRIIKTNIFFNQLNLKKLGFDYDIRKDIYKNIQALTLNNVNDFFNKEVKTKKYNTAIIGKKENLDFEALKKLGTVEEVSLEELFNY</sequence>
<dbReference type="GO" id="GO:0006508">
    <property type="term" value="P:proteolysis"/>
    <property type="evidence" value="ECO:0007669"/>
    <property type="project" value="UniProtKB-KW"/>
</dbReference>
<evidence type="ECO:0000256" key="7">
    <source>
        <dbReference type="ARBA" id="ARBA00023049"/>
    </source>
</evidence>
<dbReference type="EMBL" id="SRLH01000009">
    <property type="protein sequence ID" value="TGD56635.1"/>
    <property type="molecule type" value="Genomic_DNA"/>
</dbReference>
<dbReference type="Proteomes" id="UP000297407">
    <property type="component" value="Unassembled WGS sequence"/>
</dbReference>
<dbReference type="OrthoDB" id="9811314at2"/>
<comment type="similarity">
    <text evidence="2 8">Belongs to the peptidase M16 family.</text>
</comment>
<evidence type="ECO:0000313" key="13">
    <source>
        <dbReference type="Proteomes" id="UP000297407"/>
    </source>
</evidence>
<dbReference type="PROSITE" id="PS00143">
    <property type="entry name" value="INSULINASE"/>
    <property type="match status" value="1"/>
</dbReference>
<evidence type="ECO:0000313" key="12">
    <source>
        <dbReference type="EMBL" id="TGD56635.1"/>
    </source>
</evidence>
<evidence type="ECO:0000256" key="3">
    <source>
        <dbReference type="ARBA" id="ARBA00022670"/>
    </source>
</evidence>
<keyword evidence="4" id="KW-0479">Metal-binding</keyword>
<evidence type="ECO:0000256" key="8">
    <source>
        <dbReference type="RuleBase" id="RU004447"/>
    </source>
</evidence>
<keyword evidence="6" id="KW-0862">Zinc</keyword>
<feature type="domain" description="Peptidase M16 C-terminal" evidence="11">
    <location>
        <begin position="737"/>
        <end position="859"/>
    </location>
</feature>
<proteinExistence type="inferred from homology"/>
<evidence type="ECO:0000256" key="1">
    <source>
        <dbReference type="ARBA" id="ARBA00001947"/>
    </source>
</evidence>
<dbReference type="RefSeq" id="WP_135527408.1">
    <property type="nucleotide sequence ID" value="NZ_SRLH01000009.1"/>
</dbReference>
<dbReference type="Pfam" id="PF05193">
    <property type="entry name" value="Peptidase_M16_C"/>
    <property type="match status" value="2"/>
</dbReference>
<dbReference type="GO" id="GO:0046872">
    <property type="term" value="F:metal ion binding"/>
    <property type="evidence" value="ECO:0007669"/>
    <property type="project" value="UniProtKB-KW"/>
</dbReference>
<accession>A0A4Z0L6N1</accession>
<protein>
    <submittedName>
        <fullName evidence="12">Insulinase family protein</fullName>
    </submittedName>
</protein>
<dbReference type="GO" id="GO:0004222">
    <property type="term" value="F:metalloendopeptidase activity"/>
    <property type="evidence" value="ECO:0007669"/>
    <property type="project" value="InterPro"/>
</dbReference>
<dbReference type="PANTHER" id="PTHR43690">
    <property type="entry name" value="NARDILYSIN"/>
    <property type="match status" value="1"/>
</dbReference>
<evidence type="ECO:0000259" key="10">
    <source>
        <dbReference type="Pfam" id="PF00675"/>
    </source>
</evidence>
<dbReference type="Gene3D" id="3.30.830.10">
    <property type="entry name" value="Metalloenzyme, LuxS/M16 peptidase-like"/>
    <property type="match status" value="4"/>
</dbReference>
<dbReference type="InterPro" id="IPR011249">
    <property type="entry name" value="Metalloenz_LuxS/M16"/>
</dbReference>
<keyword evidence="3" id="KW-0645">Protease</keyword>
<feature type="domain" description="Peptidase M16 N-terminal" evidence="10">
    <location>
        <begin position="57"/>
        <end position="132"/>
    </location>
</feature>
<evidence type="ECO:0000256" key="2">
    <source>
        <dbReference type="ARBA" id="ARBA00007261"/>
    </source>
</evidence>